<organism evidence="1">
    <name type="scientific">marine sediment metagenome</name>
    <dbReference type="NCBI Taxonomy" id="412755"/>
    <lineage>
        <taxon>unclassified sequences</taxon>
        <taxon>metagenomes</taxon>
        <taxon>ecological metagenomes</taxon>
    </lineage>
</organism>
<evidence type="ECO:0008006" key="2">
    <source>
        <dbReference type="Google" id="ProtNLM"/>
    </source>
</evidence>
<comment type="caution">
    <text evidence="1">The sequence shown here is derived from an EMBL/GenBank/DDBJ whole genome shotgun (WGS) entry which is preliminary data.</text>
</comment>
<gene>
    <name evidence="1" type="ORF">LCGC14_0020030</name>
</gene>
<dbReference type="InterPro" id="IPR036249">
    <property type="entry name" value="Thioredoxin-like_sf"/>
</dbReference>
<dbReference type="SUPFAM" id="SSF52833">
    <property type="entry name" value="Thioredoxin-like"/>
    <property type="match status" value="1"/>
</dbReference>
<proteinExistence type="predicted"/>
<protein>
    <recommendedName>
        <fullName evidence="2">Metal-binding protein</fullName>
    </recommendedName>
</protein>
<accession>A0A0F9Z0B3</accession>
<reference evidence="1" key="1">
    <citation type="journal article" date="2015" name="Nature">
        <title>Complex archaea that bridge the gap between prokaryotes and eukaryotes.</title>
        <authorList>
            <person name="Spang A."/>
            <person name="Saw J.H."/>
            <person name="Jorgensen S.L."/>
            <person name="Zaremba-Niedzwiedzka K."/>
            <person name="Martijn J."/>
            <person name="Lind A.E."/>
            <person name="van Eijk R."/>
            <person name="Schleper C."/>
            <person name="Guy L."/>
            <person name="Ettema T.J."/>
        </authorList>
    </citation>
    <scope>NUCLEOTIDE SEQUENCE</scope>
</reference>
<dbReference type="InterPro" id="IPR007332">
    <property type="entry name" value="DUF411"/>
</dbReference>
<name>A0A0F9Z0B3_9ZZZZ</name>
<evidence type="ECO:0000313" key="1">
    <source>
        <dbReference type="EMBL" id="KKO10524.1"/>
    </source>
</evidence>
<dbReference type="AlphaFoldDB" id="A0A0F9Z0B3"/>
<dbReference type="EMBL" id="LAZR01000004">
    <property type="protein sequence ID" value="KKO10524.1"/>
    <property type="molecule type" value="Genomic_DNA"/>
</dbReference>
<sequence>MQFISQSMQHRRGSQPAFARLLLRVSAFTALCLSLLACGPQSEQTASAAAVAETAVLDVYKSPTCGCCGMWIEHAEERGFQVVAHDLDNDALTREKLQRGVTLRYQSCHTAVAQDGSVFEGHIPAHLIHRYLADKPADAIGLAVPGMPIGSPGMEVGERFDAYDVYLLKTDGSTELYTRVTDQQSQYQ</sequence>
<dbReference type="Pfam" id="PF04214">
    <property type="entry name" value="DUF411"/>
    <property type="match status" value="1"/>
</dbReference>